<dbReference type="Gene3D" id="3.30.70.1070">
    <property type="entry name" value="Sporulation related repeat"/>
    <property type="match status" value="1"/>
</dbReference>
<reference evidence="5" key="1">
    <citation type="journal article" date="2010" name="ISME J.">
        <title>The complete genome sequence of the algal symbiont Dinoroseobacter shibae: a hitchhiker's guide to life in the sea.</title>
        <authorList>
            <person name="Wagner-Dobler I."/>
            <person name="Ballhausen B."/>
            <person name="Berger M."/>
            <person name="Brinkhoff T."/>
            <person name="Buchholz I."/>
            <person name="Bunk B."/>
            <person name="Cypionka H."/>
            <person name="Daniel R."/>
            <person name="Drepper T."/>
            <person name="Gerdts G."/>
            <person name="Hahnke S."/>
            <person name="Han C."/>
            <person name="Jahn D."/>
            <person name="Kalhoefer D."/>
            <person name="Kiss H."/>
            <person name="Klenk H.P."/>
            <person name="Kyrpides N."/>
            <person name="Liebl W."/>
            <person name="Liesegang H."/>
            <person name="Meincke L."/>
            <person name="Pati A."/>
            <person name="Petersen J."/>
            <person name="Piekarski T."/>
            <person name="Pommerenke C."/>
            <person name="Pradella S."/>
            <person name="Pukall R."/>
            <person name="Rabus R."/>
            <person name="Stackebrandt E."/>
            <person name="Thole S."/>
            <person name="Thompson L."/>
            <person name="Tielen P."/>
            <person name="Tomasch J."/>
            <person name="von Jan M."/>
            <person name="Wanphrut N."/>
            <person name="Wichels A."/>
            <person name="Zech H."/>
            <person name="Simon M."/>
        </authorList>
    </citation>
    <scope>NUCLEOTIDE SEQUENCE [LARGE SCALE GENOMIC DNA]</scope>
    <source>
        <strain evidence="5">DSM 16493 / NCIMB 14021 / DFL 12</strain>
    </source>
</reference>
<keyword evidence="2" id="KW-1133">Transmembrane helix</keyword>
<sequence>MTVYDSDAYPAYGGEDSVENPAPFGRAVAPLVTWTGAVASLALVAGLGLWGYNLAMRDVTGIPVIQALEGPMRVQPDDPGGRQADHQGLAVNVVKAQGVAAAPVDKIVLAPPPIDLSTATPAQPVPLVQDGPRDATAPEETGIPLPEEPNREQATVLAVEALISDLVAEEEAAQNGTVPNTKPGIARSPRPAARPEAVAFASRASFDLSAPTAAMPAVMRVAAFADPESIATGTRMVQFGAYDDADTAEAEWVRIAETFSPYLEGKNPVIQQAERAGRSFYRLRAMGFEDLADARRFCSVFLAEDLACIPVVYK</sequence>
<dbReference type="eggNOG" id="COG3087">
    <property type="taxonomic scope" value="Bacteria"/>
</dbReference>
<evidence type="ECO:0000313" key="5">
    <source>
        <dbReference type="Proteomes" id="UP000006833"/>
    </source>
</evidence>
<gene>
    <name evidence="4" type="ordered locus">Dshi_1727</name>
</gene>
<feature type="domain" description="SPOR" evidence="3">
    <location>
        <begin position="229"/>
        <end position="314"/>
    </location>
</feature>
<keyword evidence="5" id="KW-1185">Reference proteome</keyword>
<evidence type="ECO:0000259" key="3">
    <source>
        <dbReference type="PROSITE" id="PS51724"/>
    </source>
</evidence>
<dbReference type="Proteomes" id="UP000006833">
    <property type="component" value="Chromosome"/>
</dbReference>
<dbReference type="RefSeq" id="WP_012178399.1">
    <property type="nucleotide sequence ID" value="NC_009952.1"/>
</dbReference>
<dbReference type="InterPro" id="IPR036680">
    <property type="entry name" value="SPOR-like_sf"/>
</dbReference>
<evidence type="ECO:0000256" key="1">
    <source>
        <dbReference type="SAM" id="MobiDB-lite"/>
    </source>
</evidence>
<evidence type="ECO:0000313" key="4">
    <source>
        <dbReference type="EMBL" id="ABV93469.1"/>
    </source>
</evidence>
<dbReference type="EMBL" id="CP000830">
    <property type="protein sequence ID" value="ABV93469.1"/>
    <property type="molecule type" value="Genomic_DNA"/>
</dbReference>
<dbReference type="GO" id="GO:0042834">
    <property type="term" value="F:peptidoglycan binding"/>
    <property type="evidence" value="ECO:0007669"/>
    <property type="project" value="InterPro"/>
</dbReference>
<feature type="transmembrane region" description="Helical" evidence="2">
    <location>
        <begin position="31"/>
        <end position="52"/>
    </location>
</feature>
<name>A8LLU1_DINSH</name>
<accession>A8LLU1</accession>
<dbReference type="HOGENOM" id="CLU_047702_0_0_5"/>
<dbReference type="PROSITE" id="PS51724">
    <property type="entry name" value="SPOR"/>
    <property type="match status" value="1"/>
</dbReference>
<protein>
    <recommendedName>
        <fullName evidence="3">SPOR domain-containing protein</fullName>
    </recommendedName>
</protein>
<organism evidence="4 5">
    <name type="scientific">Dinoroseobacter shibae (strain DSM 16493 / NCIMB 14021 / DFL 12)</name>
    <dbReference type="NCBI Taxonomy" id="398580"/>
    <lineage>
        <taxon>Bacteria</taxon>
        <taxon>Pseudomonadati</taxon>
        <taxon>Pseudomonadota</taxon>
        <taxon>Alphaproteobacteria</taxon>
        <taxon>Rhodobacterales</taxon>
        <taxon>Roseobacteraceae</taxon>
        <taxon>Dinoroseobacter</taxon>
    </lineage>
</organism>
<dbReference type="AlphaFoldDB" id="A8LLU1"/>
<feature type="region of interest" description="Disordered" evidence="1">
    <location>
        <begin position="118"/>
        <end position="149"/>
    </location>
</feature>
<dbReference type="InterPro" id="IPR007730">
    <property type="entry name" value="SPOR-like_dom"/>
</dbReference>
<dbReference type="Pfam" id="PF05036">
    <property type="entry name" value="SPOR"/>
    <property type="match status" value="1"/>
</dbReference>
<dbReference type="OrthoDB" id="8479416at2"/>
<proteinExistence type="predicted"/>
<dbReference type="STRING" id="398580.Dshi_1727"/>
<dbReference type="KEGG" id="dsh:Dshi_1727"/>
<keyword evidence="2" id="KW-0812">Transmembrane</keyword>
<evidence type="ECO:0000256" key="2">
    <source>
        <dbReference type="SAM" id="Phobius"/>
    </source>
</evidence>
<keyword evidence="2" id="KW-0472">Membrane</keyword>